<gene>
    <name evidence="1" type="ORF">RUM43_001566</name>
</gene>
<evidence type="ECO:0000313" key="2">
    <source>
        <dbReference type="Proteomes" id="UP001372834"/>
    </source>
</evidence>
<proteinExistence type="predicted"/>
<accession>A0AAN8SJR2</accession>
<reference evidence="1 2" key="1">
    <citation type="submission" date="2023-10" db="EMBL/GenBank/DDBJ databases">
        <title>Genomes of two closely related lineages of the louse Polyplax serrata with different host specificities.</title>
        <authorList>
            <person name="Martinu J."/>
            <person name="Tarabai H."/>
            <person name="Stefka J."/>
            <person name="Hypsa V."/>
        </authorList>
    </citation>
    <scope>NUCLEOTIDE SEQUENCE [LARGE SCALE GENOMIC DNA]</scope>
    <source>
        <strain evidence="1">HR10_N</strain>
    </source>
</reference>
<evidence type="ECO:0000313" key="1">
    <source>
        <dbReference type="EMBL" id="KAK6645290.1"/>
    </source>
</evidence>
<dbReference type="AlphaFoldDB" id="A0AAN8SJR2"/>
<name>A0AAN8SJR2_POLSC</name>
<organism evidence="1 2">
    <name type="scientific">Polyplax serrata</name>
    <name type="common">Common mouse louse</name>
    <dbReference type="NCBI Taxonomy" id="468196"/>
    <lineage>
        <taxon>Eukaryota</taxon>
        <taxon>Metazoa</taxon>
        <taxon>Ecdysozoa</taxon>
        <taxon>Arthropoda</taxon>
        <taxon>Hexapoda</taxon>
        <taxon>Insecta</taxon>
        <taxon>Pterygota</taxon>
        <taxon>Neoptera</taxon>
        <taxon>Paraneoptera</taxon>
        <taxon>Psocodea</taxon>
        <taxon>Troctomorpha</taxon>
        <taxon>Phthiraptera</taxon>
        <taxon>Anoplura</taxon>
        <taxon>Polyplacidae</taxon>
        <taxon>Polyplax</taxon>
    </lineage>
</organism>
<sequence>MVQDTNKSINKQRLLGTRALEWPTGAFNFRSEIVFPKGPSANETNLHVKSAAAVLTRMRTKKTRQNGSYKNGASDGFFLLLSLDYFAHNNSEHPLGCELNGKLKNQVICVEFAQVSFTRTKRFSRSLTDLLILTDRCCIGNHSIYLSSVS</sequence>
<protein>
    <submittedName>
        <fullName evidence="1">Uncharacterized protein</fullName>
    </submittedName>
</protein>
<dbReference type="Proteomes" id="UP001372834">
    <property type="component" value="Unassembled WGS sequence"/>
</dbReference>
<dbReference type="EMBL" id="JAWJWE010000001">
    <property type="protein sequence ID" value="KAK6645290.1"/>
    <property type="molecule type" value="Genomic_DNA"/>
</dbReference>
<comment type="caution">
    <text evidence="1">The sequence shown here is derived from an EMBL/GenBank/DDBJ whole genome shotgun (WGS) entry which is preliminary data.</text>
</comment>